<dbReference type="RefSeq" id="WP_196206693.1">
    <property type="nucleotide sequence ID" value="NZ_JADPUN010000422.1"/>
</dbReference>
<accession>A0ABS0H9T4</accession>
<protein>
    <submittedName>
        <fullName evidence="1">Uncharacterized protein</fullName>
    </submittedName>
</protein>
<gene>
    <name evidence="1" type="ORF">I0C86_41030</name>
</gene>
<evidence type="ECO:0000313" key="2">
    <source>
        <dbReference type="Proteomes" id="UP000638560"/>
    </source>
</evidence>
<dbReference type="EMBL" id="JADPUN010000422">
    <property type="protein sequence ID" value="MBF9135236.1"/>
    <property type="molecule type" value="Genomic_DNA"/>
</dbReference>
<organism evidence="1 2">
    <name type="scientific">Plantactinospora alkalitolerans</name>
    <dbReference type="NCBI Taxonomy" id="2789879"/>
    <lineage>
        <taxon>Bacteria</taxon>
        <taxon>Bacillati</taxon>
        <taxon>Actinomycetota</taxon>
        <taxon>Actinomycetes</taxon>
        <taxon>Micromonosporales</taxon>
        <taxon>Micromonosporaceae</taxon>
        <taxon>Plantactinospora</taxon>
    </lineage>
</organism>
<evidence type="ECO:0000313" key="1">
    <source>
        <dbReference type="EMBL" id="MBF9135236.1"/>
    </source>
</evidence>
<comment type="caution">
    <text evidence="1">The sequence shown here is derived from an EMBL/GenBank/DDBJ whole genome shotgun (WGS) entry which is preliminary data.</text>
</comment>
<proteinExistence type="predicted"/>
<keyword evidence="2" id="KW-1185">Reference proteome</keyword>
<name>A0ABS0H9T4_9ACTN</name>
<sequence>MPWTTTTTYGSRFGKDEQSDSIYAYINGADYGSEHAGTVAAALFLELQFEVDDRLPEGVMWQPQTSAFEHPLDVALPDEEEMTELFAEAWRAVEVRYDEIEVLALLVDALNAYRGSNPWQDVVMAPSNPIELDLAGSMEIDMDAARDRFVTTAGIIVRRDPSGTWRVAGKHEPTLSEGQAARG</sequence>
<dbReference type="Proteomes" id="UP000638560">
    <property type="component" value="Unassembled WGS sequence"/>
</dbReference>
<reference evidence="1 2" key="1">
    <citation type="submission" date="2020-11" db="EMBL/GenBank/DDBJ databases">
        <title>A novel isolate from a Black sea contaminated sediment with potential to produce alkanes: Plantactinospora alkalitolerans sp. nov.</title>
        <authorList>
            <person name="Carro L."/>
            <person name="Veyisoglu A."/>
            <person name="Guven K."/>
            <person name="Schumann P."/>
            <person name="Klenk H.-P."/>
            <person name="Sahin N."/>
        </authorList>
    </citation>
    <scope>NUCLEOTIDE SEQUENCE [LARGE SCALE GENOMIC DNA]</scope>
    <source>
        <strain evidence="1 2">S1510</strain>
    </source>
</reference>